<comment type="similarity">
    <text evidence="6">Belongs to the bacterial ring-hydroxylating dioxygenase ferredoxin component family.</text>
</comment>
<keyword evidence="7" id="KW-1133">Transmembrane helix</keyword>
<dbReference type="GO" id="GO:0016705">
    <property type="term" value="F:oxidoreductase activity, acting on paired donors, with incorporation or reduction of molecular oxygen"/>
    <property type="evidence" value="ECO:0007669"/>
    <property type="project" value="UniProtKB-ARBA"/>
</dbReference>
<dbReference type="PANTHER" id="PTHR21496:SF0">
    <property type="entry name" value="RIESKE DOMAIN-CONTAINING PROTEIN"/>
    <property type="match status" value="1"/>
</dbReference>
<protein>
    <submittedName>
        <fullName evidence="9">Ferredoxin, 2Fe-2S</fullName>
    </submittedName>
</protein>
<dbReference type="SUPFAM" id="SSF50022">
    <property type="entry name" value="ISP domain"/>
    <property type="match status" value="1"/>
</dbReference>
<dbReference type="GO" id="GO:0046872">
    <property type="term" value="F:metal ion binding"/>
    <property type="evidence" value="ECO:0007669"/>
    <property type="project" value="UniProtKB-KW"/>
</dbReference>
<dbReference type="EMBL" id="CADCVJ010000048">
    <property type="protein sequence ID" value="CAA9466196.1"/>
    <property type="molecule type" value="Genomic_DNA"/>
</dbReference>
<evidence type="ECO:0000256" key="5">
    <source>
        <dbReference type="ARBA" id="ARBA00034078"/>
    </source>
</evidence>
<gene>
    <name evidence="9" type="ORF">AVDCRST_MAG38-800</name>
</gene>
<dbReference type="AlphaFoldDB" id="A0A6J4RHL8"/>
<dbReference type="GO" id="GO:0051537">
    <property type="term" value="F:2 iron, 2 sulfur cluster binding"/>
    <property type="evidence" value="ECO:0007669"/>
    <property type="project" value="UniProtKB-KW"/>
</dbReference>
<evidence type="ECO:0000256" key="2">
    <source>
        <dbReference type="ARBA" id="ARBA00022723"/>
    </source>
</evidence>
<accession>A0A6J4RHL8</accession>
<evidence type="ECO:0000256" key="1">
    <source>
        <dbReference type="ARBA" id="ARBA00022714"/>
    </source>
</evidence>
<name>A0A6J4RHL8_9ACTN</name>
<dbReference type="InterPro" id="IPR017941">
    <property type="entry name" value="Rieske_2Fe-2S"/>
</dbReference>
<dbReference type="Gene3D" id="2.102.10.10">
    <property type="entry name" value="Rieske [2Fe-2S] iron-sulphur domain"/>
    <property type="match status" value="1"/>
</dbReference>
<evidence type="ECO:0000256" key="3">
    <source>
        <dbReference type="ARBA" id="ARBA00023004"/>
    </source>
</evidence>
<keyword evidence="7" id="KW-0472">Membrane</keyword>
<feature type="domain" description="Rieske" evidence="8">
    <location>
        <begin position="204"/>
        <end position="299"/>
    </location>
</feature>
<dbReference type="Pfam" id="PF09990">
    <property type="entry name" value="DUF2231"/>
    <property type="match status" value="1"/>
</dbReference>
<keyword evidence="1" id="KW-0001">2Fe-2S</keyword>
<dbReference type="PANTHER" id="PTHR21496">
    <property type="entry name" value="FERREDOXIN-RELATED"/>
    <property type="match status" value="1"/>
</dbReference>
<organism evidence="9">
    <name type="scientific">uncultured Solirubrobacteraceae bacterium</name>
    <dbReference type="NCBI Taxonomy" id="1162706"/>
    <lineage>
        <taxon>Bacteria</taxon>
        <taxon>Bacillati</taxon>
        <taxon>Actinomycetota</taxon>
        <taxon>Thermoleophilia</taxon>
        <taxon>Solirubrobacterales</taxon>
        <taxon>Solirubrobacteraceae</taxon>
        <taxon>environmental samples</taxon>
    </lineage>
</organism>
<dbReference type="InterPro" id="IPR036922">
    <property type="entry name" value="Rieske_2Fe-2S_sf"/>
</dbReference>
<feature type="transmembrane region" description="Helical" evidence="7">
    <location>
        <begin position="100"/>
        <end position="117"/>
    </location>
</feature>
<keyword evidence="7" id="KW-0812">Transmembrane</keyword>
<dbReference type="CDD" id="cd03467">
    <property type="entry name" value="Rieske"/>
    <property type="match status" value="1"/>
</dbReference>
<dbReference type="PROSITE" id="PS51296">
    <property type="entry name" value="RIESKE"/>
    <property type="match status" value="1"/>
</dbReference>
<keyword evidence="4" id="KW-0411">Iron-sulfur</keyword>
<evidence type="ECO:0000256" key="6">
    <source>
        <dbReference type="ARBA" id="ARBA00038001"/>
    </source>
</evidence>
<proteinExistence type="inferred from homology"/>
<feature type="transmembrane region" description="Helical" evidence="7">
    <location>
        <begin position="129"/>
        <end position="152"/>
    </location>
</feature>
<keyword evidence="3" id="KW-0408">Iron</keyword>
<keyword evidence="2" id="KW-0479">Metal-binding</keyword>
<evidence type="ECO:0000259" key="8">
    <source>
        <dbReference type="PROSITE" id="PS51296"/>
    </source>
</evidence>
<evidence type="ECO:0000256" key="7">
    <source>
        <dbReference type="SAM" id="Phobius"/>
    </source>
</evidence>
<dbReference type="GO" id="GO:0004497">
    <property type="term" value="F:monooxygenase activity"/>
    <property type="evidence" value="ECO:0007669"/>
    <property type="project" value="UniProtKB-ARBA"/>
</dbReference>
<evidence type="ECO:0000256" key="4">
    <source>
        <dbReference type="ARBA" id="ARBA00023014"/>
    </source>
</evidence>
<comment type="cofactor">
    <cofactor evidence="5">
        <name>[2Fe-2S] cluster</name>
        <dbReference type="ChEBI" id="CHEBI:190135"/>
    </cofactor>
</comment>
<evidence type="ECO:0000313" key="9">
    <source>
        <dbReference type="EMBL" id="CAA9466196.1"/>
    </source>
</evidence>
<dbReference type="Pfam" id="PF00355">
    <property type="entry name" value="Rieske"/>
    <property type="match status" value="1"/>
</dbReference>
<reference evidence="9" key="1">
    <citation type="submission" date="2020-02" db="EMBL/GenBank/DDBJ databases">
        <authorList>
            <person name="Meier V. D."/>
        </authorList>
    </citation>
    <scope>NUCLEOTIDE SEQUENCE</scope>
    <source>
        <strain evidence="9">AVDCRST_MAG38</strain>
    </source>
</reference>
<dbReference type="InterPro" id="IPR019251">
    <property type="entry name" value="DUF2231_TM"/>
</dbReference>
<sequence>MTQSADDTPTAADGLATRPRLQALATRLGRVEALDAPAGKLGAAVRKAIPGGTVKDALSGTWLGHAFHPLMTDVPIGTWTSAVVLDWLGGRESGKGAQRLVGVGLAASVPTIVSGYSDWADAEVGSDDIRRLGLVHAAFNAAGTTLFLGSYLARRRDRRTSGKLLGLAAISSIGAGGWLGGHLSYKQASGVDQTALEEGPTEWTAALSDGDLAEGSATCAHVGDVRVLLVRQGGEVRALANRCTHRGGPLNEGELGDGTIKCPWHDSVFALADGSVVRGPAAYPQPVYDVRSHEGMLEVRVRV</sequence>